<dbReference type="InterPro" id="IPR018769">
    <property type="entry name" value="VgrG2_DUF2345"/>
</dbReference>
<evidence type="ECO:0000259" key="2">
    <source>
        <dbReference type="Pfam" id="PF04717"/>
    </source>
</evidence>
<feature type="domain" description="Gp5/Type VI secretion system Vgr protein OB-fold" evidence="2">
    <location>
        <begin position="516"/>
        <end position="563"/>
    </location>
</feature>
<keyword evidence="6" id="KW-1185">Reference proteome</keyword>
<protein>
    <submittedName>
        <fullName evidence="5">Type VI secretion system Vgr family protein</fullName>
    </submittedName>
</protein>
<evidence type="ECO:0000256" key="1">
    <source>
        <dbReference type="ARBA" id="ARBA00005558"/>
    </source>
</evidence>
<dbReference type="InterPro" id="IPR006531">
    <property type="entry name" value="Gp5/Vgr_OB"/>
</dbReference>
<dbReference type="SUPFAM" id="SSF69255">
    <property type="entry name" value="gp5 N-terminal domain-like"/>
    <property type="match status" value="1"/>
</dbReference>
<dbReference type="Gene3D" id="2.30.110.50">
    <property type="match status" value="1"/>
</dbReference>
<comment type="caution">
    <text evidence="5">The sequence shown here is derived from an EMBL/GenBank/DDBJ whole genome shotgun (WGS) entry which is preliminary data.</text>
</comment>
<evidence type="ECO:0000259" key="3">
    <source>
        <dbReference type="Pfam" id="PF10106"/>
    </source>
</evidence>
<comment type="similarity">
    <text evidence="1">Belongs to the VgrG protein family.</text>
</comment>
<proteinExistence type="inferred from homology"/>
<dbReference type="Pfam" id="PF13296">
    <property type="entry name" value="T6SS_Vgr"/>
    <property type="match status" value="1"/>
</dbReference>
<dbReference type="Pfam" id="PF05954">
    <property type="entry name" value="Phage_GPD"/>
    <property type="match status" value="1"/>
</dbReference>
<reference evidence="6" key="1">
    <citation type="journal article" date="2019" name="Int. J. Syst. Evol. Microbiol.">
        <title>The Global Catalogue of Microorganisms (GCM) 10K type strain sequencing project: providing services to taxonomists for standard genome sequencing and annotation.</title>
        <authorList>
            <consortium name="The Broad Institute Genomics Platform"/>
            <consortium name="The Broad Institute Genome Sequencing Center for Infectious Disease"/>
            <person name="Wu L."/>
            <person name="Ma J."/>
        </authorList>
    </citation>
    <scope>NUCLEOTIDE SEQUENCE [LARGE SCALE GENOMIC DNA]</scope>
    <source>
        <strain evidence="6">CCUG 55491</strain>
    </source>
</reference>
<dbReference type="RefSeq" id="WP_386813200.1">
    <property type="nucleotide sequence ID" value="NZ_JBHTIH010000007.1"/>
</dbReference>
<organism evidence="5 6">
    <name type="scientific">Lysobacter koreensis</name>
    <dbReference type="NCBI Taxonomy" id="266122"/>
    <lineage>
        <taxon>Bacteria</taxon>
        <taxon>Pseudomonadati</taxon>
        <taxon>Pseudomonadota</taxon>
        <taxon>Gammaproteobacteria</taxon>
        <taxon>Lysobacterales</taxon>
        <taxon>Lysobacteraceae</taxon>
        <taxon>Lysobacter</taxon>
    </lineage>
</organism>
<dbReference type="Gene3D" id="4.10.220.110">
    <property type="match status" value="1"/>
</dbReference>
<evidence type="ECO:0000313" key="6">
    <source>
        <dbReference type="Proteomes" id="UP001597090"/>
    </source>
</evidence>
<dbReference type="Proteomes" id="UP001597090">
    <property type="component" value="Unassembled WGS sequence"/>
</dbReference>
<dbReference type="InterPro" id="IPR006533">
    <property type="entry name" value="T6SS_Vgr_RhsGE"/>
</dbReference>
<dbReference type="NCBIfam" id="TIGR03361">
    <property type="entry name" value="VI_Rhs_Vgr"/>
    <property type="match status" value="1"/>
</dbReference>
<dbReference type="NCBIfam" id="TIGR01646">
    <property type="entry name" value="vgr_GE"/>
    <property type="match status" value="1"/>
</dbReference>
<accession>A0ABW2YQ22</accession>
<name>A0ABW2YQ22_9GAMM</name>
<dbReference type="InterPro" id="IPR028244">
    <property type="entry name" value="T6SS_Rhs_Vgr_dom"/>
</dbReference>
<gene>
    <name evidence="5" type="ORF">ACFQZQ_12605</name>
</gene>
<dbReference type="Gene3D" id="3.55.50.10">
    <property type="entry name" value="Baseplate protein-like domains"/>
    <property type="match status" value="1"/>
</dbReference>
<sequence>MNLAASTVQVVLAGLARFTDAQRLYALELGGGAAGADLVVERWQGWDGLSSGFEWWVDALSLDAHLPLDDLLGQRATLWTRLADGSRCGRTGLVREAQCVGSDGGLARYRLCLVPWTWLLTQGRHSRVYQDKTVVQIVEAVFAAYAAKQVPLGGAPLATWRWGDEVGPFLASVRPRSYCVQYRETDAAFVNRLLAEEGLGSRLEENPDAPGGHQLLLFADSAQGPQDASAEAGGGIRFHRSDATESSDTIQAFGAVHRLESTALTLLSFDYKTMQAQTASLALRSGDDSAASLEIYDPVGAYAYADRSEAERHAGLIAQARAARANTWLGHGSVRSFRAGHWFALTQGPQLDDAAPREALLVAVHQAGVNNLPKTVREGVAQTLGNSDLTELSEAAPAAADHDVSHTAWRQVLARAEAVGYANHFRAVPREQAWRPPLADAAQQVLLADDTATLNPRPTAPGYQTAIVVGPDASTRAHGSAELHSDALGRIRVKFHFQQEVLGEEAADAAQQVPSRHSCWLRVAQRYAGPGVGSQFLPRIGQEVLVAFLEGDIDRPVVVGALYNGHGEAGIAPTPGGSGAPSDLAAYQQAGDHRSSAQANLAGGHAPAWHGMSPDADGHRNAAALLGIKSKEFGGAGHNALVFDDSDGQLRLQLATTHAATQLNLGHLIHQADNYRGSFRGEGFELRTDRWGAVRAQRGLWLSAYGLDGDTAAGDQVAATALLRQAAQLGEAFSDIAGTHQTVRLAAHEGVAQAGRSQLIDNQAPLRALLTSAKTLVAGNGFDDGVSDAPDRKPDAGQGRVPHSGDALLGLTAPAGIGFVAGQSLHWSAGETLTIASGHASNAALAGDLRLHAGQAIGCLANAVESKDAATTPALSLVTAQGKLEFEAQRDQLKLQSKDQLKIVSANAKVELAAGKTIHLATSGGASLTIEGGNIAIACPGTITVHAAKKSFVGPADINYPLPAFGESEFCLECFMRAAAAGAPLVPANGS</sequence>
<dbReference type="Gene3D" id="2.40.50.230">
    <property type="entry name" value="Gp5 N-terminal domain"/>
    <property type="match status" value="1"/>
</dbReference>
<dbReference type="InterPro" id="IPR037026">
    <property type="entry name" value="Vgr_OB-fold_dom_sf"/>
</dbReference>
<evidence type="ECO:0000313" key="5">
    <source>
        <dbReference type="EMBL" id="MFD0740116.1"/>
    </source>
</evidence>
<evidence type="ECO:0000259" key="4">
    <source>
        <dbReference type="Pfam" id="PF13296"/>
    </source>
</evidence>
<dbReference type="InterPro" id="IPR017847">
    <property type="entry name" value="T6SS_RhsGE_Vgr_subset"/>
</dbReference>
<dbReference type="SUPFAM" id="SSF69279">
    <property type="entry name" value="Phage tail proteins"/>
    <property type="match status" value="2"/>
</dbReference>
<dbReference type="Pfam" id="PF04717">
    <property type="entry name" value="Phage_base_V"/>
    <property type="match status" value="1"/>
</dbReference>
<dbReference type="Pfam" id="PF10106">
    <property type="entry name" value="DUF2345"/>
    <property type="match status" value="1"/>
</dbReference>
<dbReference type="EMBL" id="JBHTIH010000007">
    <property type="protein sequence ID" value="MFD0740116.1"/>
    <property type="molecule type" value="Genomic_DNA"/>
</dbReference>
<feature type="domain" description="DUF2345" evidence="3">
    <location>
        <begin position="797"/>
        <end position="956"/>
    </location>
</feature>
<feature type="domain" description="Putative type VI secretion system Rhs element associated Vgr" evidence="4">
    <location>
        <begin position="631"/>
        <end position="737"/>
    </location>
</feature>